<feature type="active site" description="Proton donor" evidence="10">
    <location>
        <position position="204"/>
    </location>
</feature>
<dbReference type="InterPro" id="IPR036849">
    <property type="entry name" value="Enolase-like_C_sf"/>
</dbReference>
<feature type="binding site" evidence="10">
    <location>
        <position position="391"/>
    </location>
    <ligand>
        <name>(2R)-2-phosphoglycerate</name>
        <dbReference type="ChEBI" id="CHEBI:58289"/>
    </ligand>
</feature>
<protein>
    <recommendedName>
        <fullName evidence="4 10">Enolase</fullName>
        <ecNumber evidence="3 10">4.2.1.11</ecNumber>
    </recommendedName>
    <alternativeName>
        <fullName evidence="10">2-phospho-D-glycerate hydro-lyase</fullName>
    </alternativeName>
    <alternativeName>
        <fullName evidence="10">2-phosphoglycerate dehydratase</fullName>
    </alternativeName>
</protein>
<sequence>MSIILDIHARQIFDSRGNPTVEVDVITENGVMGRAAVPSGASTGEHEAVELRDGGDDYMGKGVLKAVENVNEIIAKEVIGYSVFEQNTIDQIMIELDGTPNKAKLGANAILGVSLAAAKAAANELNQPLYRYVGGVSANTLPVPMMNIVNGGSHSDAPIAFQEFMVMPVKAKNFTEAIKMGSEIFHNLKKLLHDRGLNTAVGDEGGFAPTFDGTEDALDTIISAISKAGYKAGDDVMLALDCAAAEFYKDGKYDYTIFEGDKGVVRSSEEQADYIAELASKYPIISIEDGMDENDWDGWKYLTEKIGDKVQLVGDDLFVTNVERLSKGIDNGIANSILIKVNQIGTLTETIAAVNMAHNAGYTSVMSHRSGETEDNTIADLAVALNTGQIKTGSASRSDRMAKYNQLLRIEEELHSTAYYPQLKAFKVG</sequence>
<comment type="function">
    <text evidence="9 10">Catalyzes the reversible conversion of 2-phosphoglycerate (2-PG) into phosphoenolpyruvate (PEP). It is essential for the degradation of carbohydrates via glycolysis.</text>
</comment>
<dbReference type="InterPro" id="IPR029017">
    <property type="entry name" value="Enolase-like_N"/>
</dbReference>
<keyword evidence="14" id="KW-1185">Reference proteome</keyword>
<evidence type="ECO:0000256" key="3">
    <source>
        <dbReference type="ARBA" id="ARBA00012058"/>
    </source>
</evidence>
<evidence type="ECO:0000256" key="9">
    <source>
        <dbReference type="ARBA" id="ARBA00045763"/>
    </source>
</evidence>
<dbReference type="Gene3D" id="3.30.390.10">
    <property type="entry name" value="Enolase-like, N-terminal domain"/>
    <property type="match status" value="1"/>
</dbReference>
<feature type="active site" description="Proton acceptor" evidence="10">
    <location>
        <position position="340"/>
    </location>
</feature>
<comment type="caution">
    <text evidence="13">The sequence shown here is derived from an EMBL/GenBank/DDBJ whole genome shotgun (WGS) entry which is preliminary data.</text>
</comment>
<feature type="binding site" evidence="10">
    <location>
        <position position="370"/>
    </location>
    <ligand>
        <name>(2R)-2-phosphoglycerate</name>
        <dbReference type="ChEBI" id="CHEBI:58289"/>
    </ligand>
</feature>
<evidence type="ECO:0000256" key="4">
    <source>
        <dbReference type="ARBA" id="ARBA00017068"/>
    </source>
</evidence>
<dbReference type="PIRSF" id="PIRSF001400">
    <property type="entry name" value="Enolase"/>
    <property type="match status" value="1"/>
</dbReference>
<evidence type="ECO:0000256" key="7">
    <source>
        <dbReference type="ARBA" id="ARBA00023152"/>
    </source>
</evidence>
<dbReference type="SUPFAM" id="SSF51604">
    <property type="entry name" value="Enolase C-terminal domain-like"/>
    <property type="match status" value="1"/>
</dbReference>
<dbReference type="SUPFAM" id="SSF54826">
    <property type="entry name" value="Enolase N-terminal domain-like"/>
    <property type="match status" value="1"/>
</dbReference>
<evidence type="ECO:0000313" key="14">
    <source>
        <dbReference type="Proteomes" id="UP001474120"/>
    </source>
</evidence>
<keyword evidence="5 10" id="KW-0964">Secreted</keyword>
<dbReference type="SMART" id="SM01192">
    <property type="entry name" value="Enolase_C"/>
    <property type="match status" value="1"/>
</dbReference>
<dbReference type="Gene3D" id="3.20.20.120">
    <property type="entry name" value="Enolase-like C-terminal domain"/>
    <property type="match status" value="1"/>
</dbReference>
<dbReference type="InterPro" id="IPR020811">
    <property type="entry name" value="Enolase_N"/>
</dbReference>
<dbReference type="HAMAP" id="MF_00318">
    <property type="entry name" value="Enolase"/>
    <property type="match status" value="1"/>
</dbReference>
<reference evidence="13 14" key="1">
    <citation type="submission" date="2024-04" db="EMBL/GenBank/DDBJ databases">
        <title>whole genome sequencing of Lutimonas vermicola strain IMCC1616.</title>
        <authorList>
            <person name="Bae S.S."/>
        </authorList>
    </citation>
    <scope>NUCLEOTIDE SEQUENCE [LARGE SCALE GENOMIC DNA]</scope>
    <source>
        <strain evidence="13 14">IMCC1616</strain>
    </source>
</reference>
<evidence type="ECO:0000256" key="2">
    <source>
        <dbReference type="ARBA" id="ARBA00009604"/>
    </source>
</evidence>
<feature type="binding site" evidence="10">
    <location>
        <position position="162"/>
    </location>
    <ligand>
        <name>(2R)-2-phosphoglycerate</name>
        <dbReference type="ChEBI" id="CHEBI:58289"/>
    </ligand>
</feature>
<dbReference type="NCBIfam" id="TIGR01060">
    <property type="entry name" value="eno"/>
    <property type="match status" value="1"/>
</dbReference>
<evidence type="ECO:0000256" key="6">
    <source>
        <dbReference type="ARBA" id="ARBA00022842"/>
    </source>
</evidence>
<feature type="binding site" evidence="10">
    <location>
        <position position="241"/>
    </location>
    <ligand>
        <name>Mg(2+)</name>
        <dbReference type="ChEBI" id="CHEBI:18420"/>
    </ligand>
</feature>
<dbReference type="RefSeq" id="WP_342159338.1">
    <property type="nucleotide sequence ID" value="NZ_JBCDNA010000001.1"/>
</dbReference>
<keyword evidence="8 10" id="KW-0456">Lyase</keyword>
<proteinExistence type="inferred from homology"/>
<feature type="binding site" evidence="10">
    <location>
        <position position="369"/>
    </location>
    <ligand>
        <name>(2R)-2-phosphoglycerate</name>
        <dbReference type="ChEBI" id="CHEBI:58289"/>
    </ligand>
</feature>
<evidence type="ECO:0000256" key="8">
    <source>
        <dbReference type="ARBA" id="ARBA00023239"/>
    </source>
</evidence>
<keyword evidence="7 10" id="KW-0324">Glycolysis</keyword>
<evidence type="ECO:0000259" key="11">
    <source>
        <dbReference type="SMART" id="SM01192"/>
    </source>
</evidence>
<dbReference type="EMBL" id="JBCDNA010000001">
    <property type="protein sequence ID" value="MEL4455499.1"/>
    <property type="molecule type" value="Genomic_DNA"/>
</dbReference>
<dbReference type="InterPro" id="IPR020809">
    <property type="entry name" value="Enolase_CS"/>
</dbReference>
<gene>
    <name evidence="10 13" type="primary">eno</name>
    <name evidence="13" type="ORF">AABB81_06290</name>
</gene>
<evidence type="ECO:0000256" key="10">
    <source>
        <dbReference type="HAMAP-Rule" id="MF_00318"/>
    </source>
</evidence>
<evidence type="ECO:0000313" key="13">
    <source>
        <dbReference type="EMBL" id="MEL4455499.1"/>
    </source>
</evidence>
<evidence type="ECO:0000256" key="5">
    <source>
        <dbReference type="ARBA" id="ARBA00022525"/>
    </source>
</evidence>
<dbReference type="InterPro" id="IPR020810">
    <property type="entry name" value="Enolase_C"/>
</dbReference>
<name>A0ABU9KZE7_9FLAO</name>
<dbReference type="SMART" id="SM01193">
    <property type="entry name" value="Enolase_N"/>
    <property type="match status" value="1"/>
</dbReference>
<comment type="cofactor">
    <cofactor evidence="10">
        <name>Mg(2+)</name>
        <dbReference type="ChEBI" id="CHEBI:18420"/>
    </cofactor>
    <text evidence="10">Binds a second Mg(2+) ion via substrate during catalysis.</text>
</comment>
<feature type="domain" description="Enolase C-terminal TIM barrel" evidence="11">
    <location>
        <begin position="138"/>
        <end position="428"/>
    </location>
</feature>
<organism evidence="13 14">
    <name type="scientific">Lutimonas vermicola</name>
    <dbReference type="NCBI Taxonomy" id="414288"/>
    <lineage>
        <taxon>Bacteria</taxon>
        <taxon>Pseudomonadati</taxon>
        <taxon>Bacteroidota</taxon>
        <taxon>Flavobacteriia</taxon>
        <taxon>Flavobacteriales</taxon>
        <taxon>Flavobacteriaceae</taxon>
        <taxon>Lutimonas</taxon>
    </lineage>
</organism>
<dbReference type="PANTHER" id="PTHR11902">
    <property type="entry name" value="ENOLASE"/>
    <property type="match status" value="1"/>
</dbReference>
<dbReference type="InterPro" id="IPR000941">
    <property type="entry name" value="Enolase"/>
</dbReference>
<feature type="domain" description="Enolase N-terminal" evidence="12">
    <location>
        <begin position="4"/>
        <end position="133"/>
    </location>
</feature>
<comment type="catalytic activity">
    <reaction evidence="10">
        <text>(2R)-2-phosphoglycerate = phosphoenolpyruvate + H2O</text>
        <dbReference type="Rhea" id="RHEA:10164"/>
        <dbReference type="ChEBI" id="CHEBI:15377"/>
        <dbReference type="ChEBI" id="CHEBI:58289"/>
        <dbReference type="ChEBI" id="CHEBI:58702"/>
        <dbReference type="EC" id="4.2.1.11"/>
    </reaction>
</comment>
<dbReference type="SFLD" id="SFLDS00001">
    <property type="entry name" value="Enolase"/>
    <property type="match status" value="1"/>
</dbReference>
<dbReference type="Pfam" id="PF03952">
    <property type="entry name" value="Enolase_N"/>
    <property type="match status" value="1"/>
</dbReference>
<evidence type="ECO:0000259" key="12">
    <source>
        <dbReference type="SMART" id="SM01193"/>
    </source>
</evidence>
<dbReference type="Pfam" id="PF00113">
    <property type="entry name" value="Enolase_C"/>
    <property type="match status" value="1"/>
</dbReference>
<dbReference type="EC" id="4.2.1.11" evidence="3 10"/>
<feature type="binding site" evidence="10">
    <location>
        <position position="315"/>
    </location>
    <ligand>
        <name>Mg(2+)</name>
        <dbReference type="ChEBI" id="CHEBI:18420"/>
    </ligand>
</feature>
<keyword evidence="6 10" id="KW-0460">Magnesium</keyword>
<accession>A0ABU9KZE7</accession>
<dbReference type="SFLD" id="SFLDG00178">
    <property type="entry name" value="enolase"/>
    <property type="match status" value="1"/>
</dbReference>
<comment type="similarity">
    <text evidence="2 10">Belongs to the enolase family.</text>
</comment>
<keyword evidence="10" id="KW-0963">Cytoplasm</keyword>
<dbReference type="Proteomes" id="UP001474120">
    <property type="component" value="Unassembled WGS sequence"/>
</dbReference>
<dbReference type="SFLD" id="SFLDF00002">
    <property type="entry name" value="enolase"/>
    <property type="match status" value="1"/>
</dbReference>
<feature type="binding site" evidence="10">
    <location>
        <position position="340"/>
    </location>
    <ligand>
        <name>(2R)-2-phosphoglycerate</name>
        <dbReference type="ChEBI" id="CHEBI:58289"/>
    </ligand>
</feature>
<feature type="binding site" evidence="10">
    <location>
        <position position="288"/>
    </location>
    <ligand>
        <name>Mg(2+)</name>
        <dbReference type="ChEBI" id="CHEBI:18420"/>
    </ligand>
</feature>
<comment type="pathway">
    <text evidence="1 10">Carbohydrate degradation; glycolysis; pyruvate from D-glyceraldehyde 3-phosphate: step 4/5.</text>
</comment>
<evidence type="ECO:0000256" key="1">
    <source>
        <dbReference type="ARBA" id="ARBA00005031"/>
    </source>
</evidence>
<dbReference type="PROSITE" id="PS00164">
    <property type="entry name" value="ENOLASE"/>
    <property type="match status" value="1"/>
</dbReference>
<dbReference type="GO" id="GO:0004634">
    <property type="term" value="F:phosphopyruvate hydratase activity"/>
    <property type="evidence" value="ECO:0007669"/>
    <property type="project" value="UniProtKB-EC"/>
</dbReference>
<keyword evidence="10" id="KW-0479">Metal-binding</keyword>
<dbReference type="PRINTS" id="PR00148">
    <property type="entry name" value="ENOLASE"/>
</dbReference>
<comment type="subcellular location">
    <subcellularLocation>
        <location evidence="10">Cytoplasm</location>
    </subcellularLocation>
    <subcellularLocation>
        <location evidence="10">Secreted</location>
    </subcellularLocation>
    <subcellularLocation>
        <location evidence="10">Cell surface</location>
    </subcellularLocation>
    <text evidence="10">Fractions of enolase are present in both the cytoplasm and on the cell surface.</text>
</comment>
<dbReference type="PANTHER" id="PTHR11902:SF1">
    <property type="entry name" value="ENOLASE"/>
    <property type="match status" value="1"/>
</dbReference>
<dbReference type="CDD" id="cd03313">
    <property type="entry name" value="enolase"/>
    <property type="match status" value="1"/>
</dbReference>